<accession>A0A3N1GNG2</accession>
<feature type="compositionally biased region" description="Basic and acidic residues" evidence="1">
    <location>
        <begin position="31"/>
        <end position="41"/>
    </location>
</feature>
<dbReference type="Proteomes" id="UP000271683">
    <property type="component" value="Unassembled WGS sequence"/>
</dbReference>
<name>A0A3N1GNG2_9ACTN</name>
<reference evidence="2 3" key="1">
    <citation type="submission" date="2018-11" db="EMBL/GenBank/DDBJ databases">
        <title>Sequencing the genomes of 1000 actinobacteria strains.</title>
        <authorList>
            <person name="Klenk H.-P."/>
        </authorList>
    </citation>
    <scope>NUCLEOTIDE SEQUENCE [LARGE SCALE GENOMIC DNA]</scope>
    <source>
        <strain evidence="2 3">DSM 43634</strain>
    </source>
</reference>
<protein>
    <submittedName>
        <fullName evidence="2">Uncharacterized protein</fullName>
    </submittedName>
</protein>
<feature type="compositionally biased region" description="Acidic residues" evidence="1">
    <location>
        <begin position="1"/>
        <end position="10"/>
    </location>
</feature>
<dbReference type="EMBL" id="RJKL01000001">
    <property type="protein sequence ID" value="ROP31780.1"/>
    <property type="molecule type" value="Genomic_DNA"/>
</dbReference>
<evidence type="ECO:0000256" key="1">
    <source>
        <dbReference type="SAM" id="MobiDB-lite"/>
    </source>
</evidence>
<evidence type="ECO:0000313" key="3">
    <source>
        <dbReference type="Proteomes" id="UP000271683"/>
    </source>
</evidence>
<feature type="compositionally biased region" description="Basic and acidic residues" evidence="1">
    <location>
        <begin position="11"/>
        <end position="22"/>
    </location>
</feature>
<organism evidence="2 3">
    <name type="scientific">Couchioplanes caeruleus</name>
    <dbReference type="NCBI Taxonomy" id="56438"/>
    <lineage>
        <taxon>Bacteria</taxon>
        <taxon>Bacillati</taxon>
        <taxon>Actinomycetota</taxon>
        <taxon>Actinomycetes</taxon>
        <taxon>Micromonosporales</taxon>
        <taxon>Micromonosporaceae</taxon>
        <taxon>Couchioplanes</taxon>
    </lineage>
</organism>
<sequence length="55" mass="6034">MTDEPIEVEEPGEKSGERENKGSADQPWEPGEQRYSDRPEQGGEAPGPVNVEPPD</sequence>
<dbReference type="RefSeq" id="WP_170047292.1">
    <property type="nucleotide sequence ID" value="NZ_RJKL01000001.1"/>
</dbReference>
<gene>
    <name evidence="2" type="ORF">EDD30_4704</name>
</gene>
<feature type="region of interest" description="Disordered" evidence="1">
    <location>
        <begin position="1"/>
        <end position="55"/>
    </location>
</feature>
<comment type="caution">
    <text evidence="2">The sequence shown here is derived from an EMBL/GenBank/DDBJ whole genome shotgun (WGS) entry which is preliminary data.</text>
</comment>
<proteinExistence type="predicted"/>
<evidence type="ECO:0000313" key="2">
    <source>
        <dbReference type="EMBL" id="ROP31780.1"/>
    </source>
</evidence>
<dbReference type="AlphaFoldDB" id="A0A3N1GNG2"/>